<dbReference type="PANTHER" id="PTHR30572:SF4">
    <property type="entry name" value="ABC TRANSPORTER PERMEASE YTRF"/>
    <property type="match status" value="1"/>
</dbReference>
<evidence type="ECO:0000256" key="3">
    <source>
        <dbReference type="ARBA" id="ARBA00022692"/>
    </source>
</evidence>
<dbReference type="RefSeq" id="WP_284133917.1">
    <property type="nucleotide sequence ID" value="NZ_JASKYM010000016.1"/>
</dbReference>
<feature type="domain" description="ABC3 transporter permease C-terminal" evidence="8">
    <location>
        <begin position="271"/>
        <end position="390"/>
    </location>
</feature>
<name>A0ABT7EDQ8_9FIRM</name>
<dbReference type="Proteomes" id="UP001301012">
    <property type="component" value="Unassembled WGS sequence"/>
</dbReference>
<reference evidence="9 10" key="1">
    <citation type="submission" date="2023-05" db="EMBL/GenBank/DDBJ databases">
        <title>Rombocin, a short stable natural nisin variant, displays selective antimicrobial activity against Listeria monocytogenes and employs dual mode of action to kill target bacterial strains.</title>
        <authorList>
            <person name="Wambui J."/>
            <person name="Stephan R."/>
            <person name="Kuipers O.P."/>
        </authorList>
    </citation>
    <scope>NUCLEOTIDE SEQUENCE [LARGE SCALE GENOMIC DNA]</scope>
    <source>
        <strain evidence="9 10">RC002</strain>
    </source>
</reference>
<feature type="transmembrane region" description="Helical" evidence="7">
    <location>
        <begin position="312"/>
        <end position="337"/>
    </location>
</feature>
<feature type="transmembrane region" description="Helical" evidence="7">
    <location>
        <begin position="270"/>
        <end position="292"/>
    </location>
</feature>
<dbReference type="PANTHER" id="PTHR30572">
    <property type="entry name" value="MEMBRANE COMPONENT OF TRANSPORTER-RELATED"/>
    <property type="match status" value="1"/>
</dbReference>
<comment type="subcellular location">
    <subcellularLocation>
        <location evidence="1">Cell membrane</location>
        <topology evidence="1">Multi-pass membrane protein</topology>
    </subcellularLocation>
</comment>
<evidence type="ECO:0000256" key="6">
    <source>
        <dbReference type="ARBA" id="ARBA00038076"/>
    </source>
</evidence>
<keyword evidence="10" id="KW-1185">Reference proteome</keyword>
<evidence type="ECO:0000313" key="10">
    <source>
        <dbReference type="Proteomes" id="UP001301012"/>
    </source>
</evidence>
<comment type="similarity">
    <text evidence="6">Belongs to the ABC-4 integral membrane protein family.</text>
</comment>
<dbReference type="EMBL" id="JASKYM010000016">
    <property type="protein sequence ID" value="MDK2565053.1"/>
    <property type="molecule type" value="Genomic_DNA"/>
</dbReference>
<proteinExistence type="inferred from homology"/>
<keyword evidence="4 7" id="KW-1133">Transmembrane helix</keyword>
<dbReference type="InterPro" id="IPR050250">
    <property type="entry name" value="Macrolide_Exporter_MacB"/>
</dbReference>
<feature type="transmembrane region" description="Helical" evidence="7">
    <location>
        <begin position="820"/>
        <end position="837"/>
    </location>
</feature>
<feature type="transmembrane region" description="Helical" evidence="7">
    <location>
        <begin position="771"/>
        <end position="791"/>
    </location>
</feature>
<dbReference type="InterPro" id="IPR003838">
    <property type="entry name" value="ABC3_permease_C"/>
</dbReference>
<dbReference type="Pfam" id="PF02687">
    <property type="entry name" value="FtsX"/>
    <property type="match status" value="2"/>
</dbReference>
<feature type="transmembrane region" description="Helical" evidence="7">
    <location>
        <begin position="367"/>
        <end position="386"/>
    </location>
</feature>
<feature type="transmembrane region" description="Helical" evidence="7">
    <location>
        <begin position="433"/>
        <end position="454"/>
    </location>
</feature>
<comment type="caution">
    <text evidence="9">The sequence shown here is derived from an EMBL/GenBank/DDBJ whole genome shotgun (WGS) entry which is preliminary data.</text>
</comment>
<evidence type="ECO:0000259" key="8">
    <source>
        <dbReference type="Pfam" id="PF02687"/>
    </source>
</evidence>
<evidence type="ECO:0000313" key="9">
    <source>
        <dbReference type="EMBL" id="MDK2565053.1"/>
    </source>
</evidence>
<protein>
    <submittedName>
        <fullName evidence="9">FtsX-like permease family protein</fullName>
    </submittedName>
</protein>
<evidence type="ECO:0000256" key="2">
    <source>
        <dbReference type="ARBA" id="ARBA00022475"/>
    </source>
</evidence>
<sequence>MRIEQNLALAYLKKQKGRTLALVTGIALAVMLVVGFNIISESQSKNQLNTIYKLYGSYHAEFNNLNSDAVDKVEKDSNISQVYTSANLGKIVDSKGISIKLNSSSQEFVDKQGYYLKEGHLPKHTGEILLEAKALEKMGLKENLNQNIDFNVKKEYIDENGEHQIFTKKEQFKLVGIIDKPSQYYNDWYELRGFTGFNPHGENIIPNNLINYDGLVNLKNGTSQIDDTLNIIIKKYDIGRLDFQANTKLITALSDYSLAQDNKSTQNIKGLVIITSIFLIYNLFNISLNEMINQIGMLRTVGASKKDVRKILAFQSLTVMVIGIIIGILGGIGFSYLGMKTFNLTATNIDTSLAKVYISKKSILNGTYIGILAIVLSSIIPIWISGRISPLEALRKADRSNKKQKNGIQYKVIRKLFGLNGAMAYKNIWRNKFRTIVSIVSISLGGILFITTMASSNSNWINNTNINISKMENYDFKLSYGVNIDSNMVGYSSDDIKKISGINGVKNIETKLEINGFLKSDSNTLDKSFKKYNGIDNSKKTVENGMLIKSYDDKQLQKFSKFIEKGSLDSLNQKTDDIPNAVVFNYYYDILEDHRIEKVRSDIKVGDILTLKIPVQQGDNIIYKEQKVRVSGLLNQGWLFKGDSSNGRYFEVIVPQNDLLNISSKNKFSGVSLSVKEGSENQVNSELEKLLKNKPFSAMESKLQYEKEDDSSTVEGIKSTMIIVSLILLIACLNIFCTIRTNLLIRTREFATLRSIGMTVKQIKSMMIKESIMYGLLSSIIAAIVGIYKHYTFMNQVNLEYSQGLGIDNVATFKFPTIEIIQFSVIAIIICLMAVYISKRKIEKLNIIEGLKTNE</sequence>
<feature type="transmembrane region" description="Helical" evidence="7">
    <location>
        <begin position="721"/>
        <end position="739"/>
    </location>
</feature>
<evidence type="ECO:0000256" key="5">
    <source>
        <dbReference type="ARBA" id="ARBA00023136"/>
    </source>
</evidence>
<keyword evidence="5 7" id="KW-0472">Membrane</keyword>
<keyword evidence="2" id="KW-1003">Cell membrane</keyword>
<accession>A0ABT7EDQ8</accession>
<evidence type="ECO:0000256" key="4">
    <source>
        <dbReference type="ARBA" id="ARBA00022989"/>
    </source>
</evidence>
<feature type="domain" description="ABC3 transporter permease C-terminal" evidence="8">
    <location>
        <begin position="721"/>
        <end position="846"/>
    </location>
</feature>
<keyword evidence="3 7" id="KW-0812">Transmembrane</keyword>
<feature type="transmembrane region" description="Helical" evidence="7">
    <location>
        <begin position="20"/>
        <end position="39"/>
    </location>
</feature>
<evidence type="ECO:0000256" key="1">
    <source>
        <dbReference type="ARBA" id="ARBA00004651"/>
    </source>
</evidence>
<organism evidence="9 10">
    <name type="scientific">Romboutsia sedimentorum</name>
    <dbReference type="NCBI Taxonomy" id="1368474"/>
    <lineage>
        <taxon>Bacteria</taxon>
        <taxon>Bacillati</taxon>
        <taxon>Bacillota</taxon>
        <taxon>Clostridia</taxon>
        <taxon>Peptostreptococcales</taxon>
        <taxon>Peptostreptococcaceae</taxon>
        <taxon>Romboutsia</taxon>
    </lineage>
</organism>
<evidence type="ECO:0000256" key="7">
    <source>
        <dbReference type="SAM" id="Phobius"/>
    </source>
</evidence>
<gene>
    <name evidence="9" type="ORF">QOZ84_16085</name>
</gene>